<proteinExistence type="predicted"/>
<keyword evidence="2" id="KW-0677">Repeat</keyword>
<evidence type="ECO:0000313" key="3">
    <source>
        <dbReference type="Proteomes" id="UP000036681"/>
    </source>
</evidence>
<dbReference type="WBParaSite" id="ALUE_0001458101-mRNA-1">
    <property type="protein sequence ID" value="ALUE_0001458101-mRNA-1"/>
    <property type="gene ID" value="ALUE_0001458101"/>
</dbReference>
<dbReference type="PROSITE" id="PS51450">
    <property type="entry name" value="LRR"/>
    <property type="match status" value="1"/>
</dbReference>
<dbReference type="Proteomes" id="UP000036681">
    <property type="component" value="Unplaced"/>
</dbReference>
<name>A0A0M3IAH6_ASCLU</name>
<protein>
    <submittedName>
        <fullName evidence="4">Protein phosphatase 1 regulatory subunit 22</fullName>
    </submittedName>
</protein>
<dbReference type="Gene3D" id="3.80.10.10">
    <property type="entry name" value="Ribonuclease Inhibitor"/>
    <property type="match status" value="1"/>
</dbReference>
<evidence type="ECO:0000256" key="1">
    <source>
        <dbReference type="ARBA" id="ARBA00022614"/>
    </source>
</evidence>
<organism evidence="3 4">
    <name type="scientific">Ascaris lumbricoides</name>
    <name type="common">Giant roundworm</name>
    <dbReference type="NCBI Taxonomy" id="6252"/>
    <lineage>
        <taxon>Eukaryota</taxon>
        <taxon>Metazoa</taxon>
        <taxon>Ecdysozoa</taxon>
        <taxon>Nematoda</taxon>
        <taxon>Chromadorea</taxon>
        <taxon>Rhabditida</taxon>
        <taxon>Spirurina</taxon>
        <taxon>Ascaridomorpha</taxon>
        <taxon>Ascaridoidea</taxon>
        <taxon>Ascarididae</taxon>
        <taxon>Ascaris</taxon>
    </lineage>
</organism>
<dbReference type="InterPro" id="IPR001611">
    <property type="entry name" value="Leu-rich_rpt"/>
</dbReference>
<dbReference type="InterPro" id="IPR025875">
    <property type="entry name" value="Leu-rich_rpt_4"/>
</dbReference>
<dbReference type="SUPFAM" id="SSF52058">
    <property type="entry name" value="L domain-like"/>
    <property type="match status" value="1"/>
</dbReference>
<dbReference type="AlphaFoldDB" id="A0A0M3IAH6"/>
<sequence length="172" mass="19716">MFVPSKLVKTVNTLKSRYTKYLENLCIANGLNIASLKNDGAQVEKLEMYFGGMPALIGMKYFTSLTILRIFEQDITNVKSLIEVASTLDELWICEGQLKDLSGIENCKRLRKLFLYDNQIEDASPLSQLYALETLCLMNNSIDNLTVSQSRINHCAYINFLFLHRFFPHLSF</sequence>
<dbReference type="Pfam" id="PF12799">
    <property type="entry name" value="LRR_4"/>
    <property type="match status" value="1"/>
</dbReference>
<keyword evidence="1" id="KW-0433">Leucine-rich repeat</keyword>
<evidence type="ECO:0000313" key="4">
    <source>
        <dbReference type="WBParaSite" id="ALUE_0001458101-mRNA-1"/>
    </source>
</evidence>
<evidence type="ECO:0000256" key="2">
    <source>
        <dbReference type="ARBA" id="ARBA00022737"/>
    </source>
</evidence>
<reference evidence="4" key="1">
    <citation type="submission" date="2017-02" db="UniProtKB">
        <authorList>
            <consortium name="WormBaseParasite"/>
        </authorList>
    </citation>
    <scope>IDENTIFICATION</scope>
</reference>
<dbReference type="PANTHER" id="PTHR46759:SF1">
    <property type="entry name" value="LEUCINE-RICH REPEAT-CONTAINING PROTEIN 72"/>
    <property type="match status" value="1"/>
</dbReference>
<dbReference type="InterPro" id="IPR032675">
    <property type="entry name" value="LRR_dom_sf"/>
</dbReference>
<accession>A0A0M3IAH6</accession>
<keyword evidence="3" id="KW-1185">Reference proteome</keyword>
<dbReference type="InterPro" id="IPR042655">
    <property type="entry name" value="LRC72"/>
</dbReference>
<dbReference type="PANTHER" id="PTHR46759">
    <property type="entry name" value="LEUCINE-RICH REPEAT-CONTAINING PROTEIN 72"/>
    <property type="match status" value="1"/>
</dbReference>